<feature type="domain" description="DUF4349" evidence="2">
    <location>
        <begin position="108"/>
        <end position="340"/>
    </location>
</feature>
<proteinExistence type="predicted"/>
<protein>
    <submittedName>
        <fullName evidence="3">DUF4349 domain-containing protein</fullName>
    </submittedName>
</protein>
<dbReference type="RefSeq" id="WP_150924875.1">
    <property type="nucleotide sequence ID" value="NZ_CP044232.1"/>
</dbReference>
<gene>
    <name evidence="3" type="ORF">F6J85_10130</name>
</gene>
<dbReference type="Pfam" id="PF14257">
    <property type="entry name" value="DUF4349"/>
    <property type="match status" value="1"/>
</dbReference>
<keyword evidence="1" id="KW-1133">Transmembrane helix</keyword>
<name>A0A5J6L4H0_9MICO</name>
<dbReference type="InterPro" id="IPR025645">
    <property type="entry name" value="DUF4349"/>
</dbReference>
<dbReference type="Proteomes" id="UP000325516">
    <property type="component" value="Chromosome"/>
</dbReference>
<evidence type="ECO:0000313" key="3">
    <source>
        <dbReference type="EMBL" id="QEW03424.1"/>
    </source>
</evidence>
<dbReference type="KEGG" id="mlz:F6J85_10130"/>
<sequence length="363" mass="37142">MNTHIGPSALPELSDERLTAIERDVFARIADDRRRQQRRRTLGWSVGAAAAAIVVVAAVIAPGVLSSLPGGGDSYAVAPATDSGAAVVPEAGADREPAQAEAAAQSPRAVISTASATIVVDDVADAAQRIAEDAQARGGYVESLSINAADAIPGDTPVESVPFGADQVLIEPVPGPVSGAGWIRVRVPDDDLDAAIAALADVGEVTSSTVSREDVTDQAIDLRARVAAGEASVARLTELLAQAADVADLIAAETALAERQAALESDRQQLAWLEGQVDLSTLTVQLTPRSTPVEADPAGFADGVAAGWNGLVATVNGIVIAVGFLLPWLGVAAVAGAVVWGIVRLIRRARRARRSPPDAPPAS</sequence>
<evidence type="ECO:0000259" key="2">
    <source>
        <dbReference type="Pfam" id="PF14257"/>
    </source>
</evidence>
<keyword evidence="4" id="KW-1185">Reference proteome</keyword>
<reference evidence="4" key="1">
    <citation type="submission" date="2019-09" db="EMBL/GenBank/DDBJ databases">
        <title>Mumia zhuanghuii sp. nov. isolated from the intestinal contents of plateau pika (Ochotona curzoniae) in the Qinghai-Tibet plateau of China.</title>
        <authorList>
            <person name="Tian Z."/>
        </authorList>
    </citation>
    <scope>NUCLEOTIDE SEQUENCE [LARGE SCALE GENOMIC DNA]</scope>
    <source>
        <strain evidence="4">L-031</strain>
    </source>
</reference>
<keyword evidence="1" id="KW-0472">Membrane</keyword>
<accession>A0A5J6L4H0</accession>
<evidence type="ECO:0000256" key="1">
    <source>
        <dbReference type="SAM" id="Phobius"/>
    </source>
</evidence>
<dbReference type="EMBL" id="CP044232">
    <property type="protein sequence ID" value="QEW03424.1"/>
    <property type="molecule type" value="Genomic_DNA"/>
</dbReference>
<keyword evidence="1" id="KW-0812">Transmembrane</keyword>
<evidence type="ECO:0000313" key="4">
    <source>
        <dbReference type="Proteomes" id="UP000325516"/>
    </source>
</evidence>
<dbReference type="AlphaFoldDB" id="A0A5J6L4H0"/>
<feature type="transmembrane region" description="Helical" evidence="1">
    <location>
        <begin position="318"/>
        <end position="343"/>
    </location>
</feature>
<feature type="transmembrane region" description="Helical" evidence="1">
    <location>
        <begin position="42"/>
        <end position="65"/>
    </location>
</feature>
<organism evidence="3 4">
    <name type="scientific">Microbacterium lushaniae</name>
    <dbReference type="NCBI Taxonomy" id="2614639"/>
    <lineage>
        <taxon>Bacteria</taxon>
        <taxon>Bacillati</taxon>
        <taxon>Actinomycetota</taxon>
        <taxon>Actinomycetes</taxon>
        <taxon>Micrococcales</taxon>
        <taxon>Microbacteriaceae</taxon>
        <taxon>Microbacterium</taxon>
    </lineage>
</organism>